<gene>
    <name evidence="2" type="ORF">Taro_034721</name>
</gene>
<dbReference type="EMBL" id="NMUH01002763">
    <property type="protein sequence ID" value="MQM01962.1"/>
    <property type="molecule type" value="Genomic_DNA"/>
</dbReference>
<dbReference type="Gene3D" id="2.30.240.10">
    <property type="entry name" value="At5g01610-like"/>
    <property type="match status" value="1"/>
</dbReference>
<organism evidence="2 3">
    <name type="scientific">Colocasia esculenta</name>
    <name type="common">Wild taro</name>
    <name type="synonym">Arum esculentum</name>
    <dbReference type="NCBI Taxonomy" id="4460"/>
    <lineage>
        <taxon>Eukaryota</taxon>
        <taxon>Viridiplantae</taxon>
        <taxon>Streptophyta</taxon>
        <taxon>Embryophyta</taxon>
        <taxon>Tracheophyta</taxon>
        <taxon>Spermatophyta</taxon>
        <taxon>Magnoliopsida</taxon>
        <taxon>Liliopsida</taxon>
        <taxon>Araceae</taxon>
        <taxon>Aroideae</taxon>
        <taxon>Colocasieae</taxon>
        <taxon>Colocasia</taxon>
    </lineage>
</organism>
<feature type="signal peptide" evidence="1">
    <location>
        <begin position="1"/>
        <end position="24"/>
    </location>
</feature>
<dbReference type="SUPFAM" id="SSF141562">
    <property type="entry name" value="At5g01610-like"/>
    <property type="match status" value="1"/>
</dbReference>
<sequence>MPTTTCHHLLLFALLIFVLHLGASMKPATRSDPNGEVHGLLPAFGLPKGLLPDNVVRYSVSDDGKFKVKLSEPCYAQFSELVSFDKTIEGKITCGAVSDLSGIKVKKFFVLWFPIVRVDAGNGDGTILFDTGTFSETHPASEFQDIRPCKSMDAAAADE</sequence>
<dbReference type="OrthoDB" id="622488at2759"/>
<comment type="caution">
    <text evidence="2">The sequence shown here is derived from an EMBL/GenBank/DDBJ whole genome shotgun (WGS) entry which is preliminary data.</text>
</comment>
<dbReference type="InterPro" id="IPR007493">
    <property type="entry name" value="DUF538"/>
</dbReference>
<dbReference type="PANTHER" id="PTHR31676">
    <property type="entry name" value="T31J12.3 PROTEIN-RELATED"/>
    <property type="match status" value="1"/>
</dbReference>
<feature type="chain" id="PRO_5032804124" evidence="1">
    <location>
        <begin position="25"/>
        <end position="159"/>
    </location>
</feature>
<evidence type="ECO:0000313" key="3">
    <source>
        <dbReference type="Proteomes" id="UP000652761"/>
    </source>
</evidence>
<evidence type="ECO:0000256" key="1">
    <source>
        <dbReference type="SAM" id="SignalP"/>
    </source>
</evidence>
<reference evidence="2" key="1">
    <citation type="submission" date="2017-07" db="EMBL/GenBank/DDBJ databases">
        <title>Taro Niue Genome Assembly and Annotation.</title>
        <authorList>
            <person name="Atibalentja N."/>
            <person name="Keating K."/>
            <person name="Fields C.J."/>
        </authorList>
    </citation>
    <scope>NUCLEOTIDE SEQUENCE</scope>
    <source>
        <strain evidence="2">Niue_2</strain>
        <tissue evidence="2">Leaf</tissue>
    </source>
</reference>
<keyword evidence="3" id="KW-1185">Reference proteome</keyword>
<protein>
    <submittedName>
        <fullName evidence="2">Uncharacterized protein</fullName>
    </submittedName>
</protein>
<dbReference type="Proteomes" id="UP000652761">
    <property type="component" value="Unassembled WGS sequence"/>
</dbReference>
<dbReference type="InterPro" id="IPR036758">
    <property type="entry name" value="At5g01610-like"/>
</dbReference>
<proteinExistence type="predicted"/>
<dbReference type="AlphaFoldDB" id="A0A843VX49"/>
<dbReference type="PANTHER" id="PTHR31676:SF96">
    <property type="entry name" value="EXPRESSED PROTEIN"/>
    <property type="match status" value="1"/>
</dbReference>
<dbReference type="Pfam" id="PF04398">
    <property type="entry name" value="DUF538"/>
    <property type="match status" value="1"/>
</dbReference>
<evidence type="ECO:0000313" key="2">
    <source>
        <dbReference type="EMBL" id="MQM01962.1"/>
    </source>
</evidence>
<name>A0A843VX49_COLES</name>
<keyword evidence="1" id="KW-0732">Signal</keyword>
<accession>A0A843VX49</accession>